<gene>
    <name evidence="1" type="ORF">LCGC14_2359660</name>
</gene>
<dbReference type="EMBL" id="LAZR01034532">
    <property type="protein sequence ID" value="KKL45040.1"/>
    <property type="molecule type" value="Genomic_DNA"/>
</dbReference>
<accession>A0A0F9EJG2</accession>
<sequence>MVKENRFDSVTDKVASRVGRAKAKAHSYFKGTNPYRQKPLSAKEQMMLFAQTDPRVIQAWQNAEDPEARLQANNYIEEMNKLQRSK</sequence>
<proteinExistence type="predicted"/>
<protein>
    <submittedName>
        <fullName evidence="1">Uncharacterized protein</fullName>
    </submittedName>
</protein>
<evidence type="ECO:0000313" key="1">
    <source>
        <dbReference type="EMBL" id="KKL45040.1"/>
    </source>
</evidence>
<comment type="caution">
    <text evidence="1">The sequence shown here is derived from an EMBL/GenBank/DDBJ whole genome shotgun (WGS) entry which is preliminary data.</text>
</comment>
<name>A0A0F9EJG2_9ZZZZ</name>
<reference evidence="1" key="1">
    <citation type="journal article" date="2015" name="Nature">
        <title>Complex archaea that bridge the gap between prokaryotes and eukaryotes.</title>
        <authorList>
            <person name="Spang A."/>
            <person name="Saw J.H."/>
            <person name="Jorgensen S.L."/>
            <person name="Zaremba-Niedzwiedzka K."/>
            <person name="Martijn J."/>
            <person name="Lind A.E."/>
            <person name="van Eijk R."/>
            <person name="Schleper C."/>
            <person name="Guy L."/>
            <person name="Ettema T.J."/>
        </authorList>
    </citation>
    <scope>NUCLEOTIDE SEQUENCE</scope>
</reference>
<dbReference type="AlphaFoldDB" id="A0A0F9EJG2"/>
<organism evidence="1">
    <name type="scientific">marine sediment metagenome</name>
    <dbReference type="NCBI Taxonomy" id="412755"/>
    <lineage>
        <taxon>unclassified sequences</taxon>
        <taxon>metagenomes</taxon>
        <taxon>ecological metagenomes</taxon>
    </lineage>
</organism>